<name>A0AAP0J0G6_9MAGN</name>
<organism evidence="1 2">
    <name type="scientific">Stephania japonica</name>
    <dbReference type="NCBI Taxonomy" id="461633"/>
    <lineage>
        <taxon>Eukaryota</taxon>
        <taxon>Viridiplantae</taxon>
        <taxon>Streptophyta</taxon>
        <taxon>Embryophyta</taxon>
        <taxon>Tracheophyta</taxon>
        <taxon>Spermatophyta</taxon>
        <taxon>Magnoliopsida</taxon>
        <taxon>Ranunculales</taxon>
        <taxon>Menispermaceae</taxon>
        <taxon>Menispermoideae</taxon>
        <taxon>Cissampelideae</taxon>
        <taxon>Stephania</taxon>
    </lineage>
</organism>
<dbReference type="EMBL" id="JBBNAE010000005">
    <property type="protein sequence ID" value="KAK9124233.1"/>
    <property type="molecule type" value="Genomic_DNA"/>
</dbReference>
<dbReference type="Proteomes" id="UP001417504">
    <property type="component" value="Unassembled WGS sequence"/>
</dbReference>
<sequence>MRLLIYILAEKRTSLVLDFMKKKFNLVIKKEVQLSLVRSLKKSGYLPRQCGV</sequence>
<keyword evidence="2" id="KW-1185">Reference proteome</keyword>
<comment type="caution">
    <text evidence="1">The sequence shown here is derived from an EMBL/GenBank/DDBJ whole genome shotgun (WGS) entry which is preliminary data.</text>
</comment>
<gene>
    <name evidence="1" type="ORF">Sjap_013835</name>
</gene>
<protein>
    <submittedName>
        <fullName evidence="1">Uncharacterized protein</fullName>
    </submittedName>
</protein>
<reference evidence="1 2" key="1">
    <citation type="submission" date="2024-01" db="EMBL/GenBank/DDBJ databases">
        <title>Genome assemblies of Stephania.</title>
        <authorList>
            <person name="Yang L."/>
        </authorList>
    </citation>
    <scope>NUCLEOTIDE SEQUENCE [LARGE SCALE GENOMIC DNA]</scope>
    <source>
        <strain evidence="1">QJT</strain>
        <tissue evidence="1">Leaf</tissue>
    </source>
</reference>
<accession>A0AAP0J0G6</accession>
<proteinExistence type="predicted"/>
<dbReference type="AlphaFoldDB" id="A0AAP0J0G6"/>
<evidence type="ECO:0000313" key="2">
    <source>
        <dbReference type="Proteomes" id="UP001417504"/>
    </source>
</evidence>
<evidence type="ECO:0000313" key="1">
    <source>
        <dbReference type="EMBL" id="KAK9124233.1"/>
    </source>
</evidence>